<dbReference type="AlphaFoldDB" id="A0A1A9RD28"/>
<accession>A0A1A9RD28</accession>
<sequence length="220" mass="25365">MSKIFFTSDLHFSHKNIAKLCPQFRRFASVEEMDEHLVAMWNNTVSPKDEVYNLGDLSFSHDLKHITHLLSRLNGRHHLIFGNHDDLIQRHISRFFQTTKADGHPLLASAQPYLKLKLPEINNTLILFHYPINEWDGCHKGWYHLYGHLHDRLAPLPGRALNVGFDLHGRFLSPQDIDTLLRPLPAVSHFGEAEPMPDTPDAARIWVEHKLAELNPRAAE</sequence>
<comment type="caution">
    <text evidence="1">The sequence shown here is derived from an EMBL/GenBank/DDBJ whole genome shotgun (WGS) entry which is preliminary data.</text>
</comment>
<proteinExistence type="predicted"/>
<dbReference type="EMBL" id="LXSF01000009">
    <property type="protein sequence ID" value="OAM15982.1"/>
    <property type="molecule type" value="Genomic_DNA"/>
</dbReference>
<reference evidence="2" key="1">
    <citation type="submission" date="2016-05" db="EMBL/GenBank/DDBJ databases">
        <title>Draft genome of Corynebacterium afermentans subsp. afermentans LCDC 88199T.</title>
        <authorList>
            <person name="Bernier A.-M."/>
            <person name="Bernard K."/>
        </authorList>
    </citation>
    <scope>NUCLEOTIDE SEQUENCE [LARGE SCALE GENOMIC DNA]</scope>
    <source>
        <strain evidence="2">NML01-0328</strain>
    </source>
</reference>
<evidence type="ECO:0000313" key="1">
    <source>
        <dbReference type="EMBL" id="OAM15982.1"/>
    </source>
</evidence>
<name>A0A1A9RD28_EIKCO</name>
<dbReference type="RefSeq" id="WP_064104601.1">
    <property type="nucleotide sequence ID" value="NZ_LXSF01000009.1"/>
</dbReference>
<evidence type="ECO:0000313" key="2">
    <source>
        <dbReference type="Proteomes" id="UP000078003"/>
    </source>
</evidence>
<dbReference type="SUPFAM" id="SSF56300">
    <property type="entry name" value="Metallo-dependent phosphatases"/>
    <property type="match status" value="1"/>
</dbReference>
<protein>
    <submittedName>
        <fullName evidence="1">Phosphoesterase</fullName>
    </submittedName>
</protein>
<organism evidence="1 2">
    <name type="scientific">Eikenella corrodens</name>
    <dbReference type="NCBI Taxonomy" id="539"/>
    <lineage>
        <taxon>Bacteria</taxon>
        <taxon>Pseudomonadati</taxon>
        <taxon>Pseudomonadota</taxon>
        <taxon>Betaproteobacteria</taxon>
        <taxon>Neisseriales</taxon>
        <taxon>Neisseriaceae</taxon>
        <taxon>Eikenella</taxon>
    </lineage>
</organism>
<dbReference type="InterPro" id="IPR029052">
    <property type="entry name" value="Metallo-depent_PP-like"/>
</dbReference>
<gene>
    <name evidence="1" type="ORF">A7P85_08075</name>
</gene>
<dbReference type="Proteomes" id="UP000078003">
    <property type="component" value="Unassembled WGS sequence"/>
</dbReference>
<dbReference type="Gene3D" id="3.60.21.10">
    <property type="match status" value="1"/>
</dbReference>